<evidence type="ECO:0000313" key="4">
    <source>
        <dbReference type="EMBL" id="KEO93057.1"/>
    </source>
</evidence>
<dbReference type="PANTHER" id="PTHR30204:SF15">
    <property type="entry name" value="BLL5018 PROTEIN"/>
    <property type="match status" value="1"/>
</dbReference>
<name>A0A074N513_9SPHN</name>
<dbReference type="EMBL" id="JMIX01000007">
    <property type="protein sequence ID" value="KEO93057.1"/>
    <property type="molecule type" value="Genomic_DNA"/>
</dbReference>
<dbReference type="GO" id="GO:0003677">
    <property type="term" value="F:DNA binding"/>
    <property type="evidence" value="ECO:0007669"/>
    <property type="project" value="UniProtKB-KW"/>
</dbReference>
<dbReference type="AlphaFoldDB" id="A0A074N513"/>
<dbReference type="PROSITE" id="PS50937">
    <property type="entry name" value="HTH_MERR_2"/>
    <property type="match status" value="1"/>
</dbReference>
<sequence length="142" mass="16015">MAQFDDGKDDGALRTIGEVSEALDIKPHVLRYWEQQFSLLKPLKRSGGRRYYRSSDIALVERIDRLVNHEGYTLKGAETVLRAEAKSEHDRRLSGERRSGDRRVDAADSAAPGNATERARRLAETLAGLKRVRDRLARALEA</sequence>
<dbReference type="Gene3D" id="1.10.1660.10">
    <property type="match status" value="1"/>
</dbReference>
<accession>A0A074N513</accession>
<evidence type="ECO:0000259" key="3">
    <source>
        <dbReference type="PROSITE" id="PS50937"/>
    </source>
</evidence>
<dbReference type="SUPFAM" id="SSF46955">
    <property type="entry name" value="Putative DNA-binding domain"/>
    <property type="match status" value="1"/>
</dbReference>
<comment type="caution">
    <text evidence="4">The sequence shown here is derived from an EMBL/GenBank/DDBJ whole genome shotgun (WGS) entry which is preliminary data.</text>
</comment>
<evidence type="ECO:0000256" key="2">
    <source>
        <dbReference type="SAM" id="MobiDB-lite"/>
    </source>
</evidence>
<dbReference type="SMART" id="SM00422">
    <property type="entry name" value="HTH_MERR"/>
    <property type="match status" value="1"/>
</dbReference>
<keyword evidence="5" id="KW-1185">Reference proteome</keyword>
<dbReference type="InterPro" id="IPR000551">
    <property type="entry name" value="MerR-type_HTH_dom"/>
</dbReference>
<gene>
    <name evidence="4" type="ORF">EH32_12580</name>
</gene>
<dbReference type="RefSeq" id="WP_034903904.1">
    <property type="nucleotide sequence ID" value="NZ_CP017057.1"/>
</dbReference>
<dbReference type="OrthoDB" id="9810140at2"/>
<proteinExistence type="predicted"/>
<dbReference type="InterPro" id="IPR047057">
    <property type="entry name" value="MerR_fam"/>
</dbReference>
<dbReference type="Pfam" id="PF13411">
    <property type="entry name" value="MerR_1"/>
    <property type="match status" value="1"/>
</dbReference>
<dbReference type="PANTHER" id="PTHR30204">
    <property type="entry name" value="REDOX-CYCLING DRUG-SENSING TRANSCRIPTIONAL ACTIVATOR SOXR"/>
    <property type="match status" value="1"/>
</dbReference>
<dbReference type="InterPro" id="IPR009061">
    <property type="entry name" value="DNA-bd_dom_put_sf"/>
</dbReference>
<dbReference type="GO" id="GO:0003700">
    <property type="term" value="F:DNA-binding transcription factor activity"/>
    <property type="evidence" value="ECO:0007669"/>
    <property type="project" value="InterPro"/>
</dbReference>
<keyword evidence="1" id="KW-0238">DNA-binding</keyword>
<reference evidence="4 5" key="1">
    <citation type="submission" date="2014-04" db="EMBL/GenBank/DDBJ databases">
        <title>A comprehensive comparison of genomes of Erythrobacter spp. Strains.</title>
        <authorList>
            <person name="Zheng Q."/>
        </authorList>
    </citation>
    <scope>NUCLEOTIDE SEQUENCE [LARGE SCALE GENOMIC DNA]</scope>
    <source>
        <strain evidence="4 5">DSM 8509</strain>
    </source>
</reference>
<feature type="region of interest" description="Disordered" evidence="2">
    <location>
        <begin position="85"/>
        <end position="119"/>
    </location>
</feature>
<dbReference type="KEGG" id="elq:Ga0102493_112059"/>
<dbReference type="Proteomes" id="UP000027866">
    <property type="component" value="Unassembled WGS sequence"/>
</dbReference>
<feature type="compositionally biased region" description="Basic and acidic residues" evidence="2">
    <location>
        <begin position="85"/>
        <end position="106"/>
    </location>
</feature>
<dbReference type="PATRIC" id="fig|39960.10.peg.1148"/>
<dbReference type="CDD" id="cd04765">
    <property type="entry name" value="HTH_MlrA-like_sg2"/>
    <property type="match status" value="1"/>
</dbReference>
<protein>
    <submittedName>
        <fullName evidence="4">Transcriptional regulator</fullName>
    </submittedName>
</protein>
<feature type="domain" description="HTH merR-type" evidence="3">
    <location>
        <begin position="15"/>
        <end position="83"/>
    </location>
</feature>
<evidence type="ECO:0000256" key="1">
    <source>
        <dbReference type="ARBA" id="ARBA00023125"/>
    </source>
</evidence>
<evidence type="ECO:0000313" key="5">
    <source>
        <dbReference type="Proteomes" id="UP000027866"/>
    </source>
</evidence>
<organism evidence="4 5">
    <name type="scientific">Erythrobacter litoralis</name>
    <dbReference type="NCBI Taxonomy" id="39960"/>
    <lineage>
        <taxon>Bacteria</taxon>
        <taxon>Pseudomonadati</taxon>
        <taxon>Pseudomonadota</taxon>
        <taxon>Alphaproteobacteria</taxon>
        <taxon>Sphingomonadales</taxon>
        <taxon>Erythrobacteraceae</taxon>
        <taxon>Erythrobacter/Porphyrobacter group</taxon>
        <taxon>Erythrobacter</taxon>
    </lineage>
</organism>